<name>A0A7W6DK83_9RHOB</name>
<dbReference type="RefSeq" id="WP_183962878.1">
    <property type="nucleotide sequence ID" value="NZ_BAABBZ010000012.1"/>
</dbReference>
<dbReference type="InterPro" id="IPR019019">
    <property type="entry name" value="H-type_lectin_domain"/>
</dbReference>
<dbReference type="EMBL" id="JACIEJ010000001">
    <property type="protein sequence ID" value="MBB3984277.1"/>
    <property type="molecule type" value="Genomic_DNA"/>
</dbReference>
<dbReference type="Gene3D" id="2.60.40.2080">
    <property type="match status" value="1"/>
</dbReference>
<dbReference type="GO" id="GO:0009986">
    <property type="term" value="C:cell surface"/>
    <property type="evidence" value="ECO:0007669"/>
    <property type="project" value="TreeGrafter"/>
</dbReference>
<gene>
    <name evidence="2" type="ORF">GGQ68_000588</name>
</gene>
<evidence type="ECO:0000313" key="3">
    <source>
        <dbReference type="Proteomes" id="UP000541426"/>
    </source>
</evidence>
<dbReference type="GO" id="GO:0045335">
    <property type="term" value="C:phagocytic vesicle"/>
    <property type="evidence" value="ECO:0007669"/>
    <property type="project" value="TreeGrafter"/>
</dbReference>
<dbReference type="InterPro" id="IPR037221">
    <property type="entry name" value="H-type_lectin_dom_sf"/>
</dbReference>
<feature type="domain" description="H-type lectin" evidence="1">
    <location>
        <begin position="39"/>
        <end position="104"/>
    </location>
</feature>
<protein>
    <recommendedName>
        <fullName evidence="1">H-type lectin domain-containing protein</fullName>
    </recommendedName>
</protein>
<dbReference type="GO" id="GO:0030247">
    <property type="term" value="F:polysaccharide binding"/>
    <property type="evidence" value="ECO:0007669"/>
    <property type="project" value="TreeGrafter"/>
</dbReference>
<evidence type="ECO:0000313" key="2">
    <source>
        <dbReference type="EMBL" id="MBB3984277.1"/>
    </source>
</evidence>
<comment type="caution">
    <text evidence="2">The sequence shown here is derived from an EMBL/GenBank/DDBJ whole genome shotgun (WGS) entry which is preliminary data.</text>
</comment>
<dbReference type="Pfam" id="PF09458">
    <property type="entry name" value="H_lectin"/>
    <property type="match status" value="1"/>
</dbReference>
<accession>A0A7W6DK83</accession>
<dbReference type="SUPFAM" id="SSF141086">
    <property type="entry name" value="Agglutinin HPA-like"/>
    <property type="match status" value="1"/>
</dbReference>
<dbReference type="InterPro" id="IPR052487">
    <property type="entry name" value="Galactose-binding_lectin"/>
</dbReference>
<dbReference type="PANTHER" id="PTHR46938">
    <property type="entry name" value="DISCOIDIN-1 SUBUNIT A-RELATED-RELATED"/>
    <property type="match status" value="1"/>
</dbReference>
<keyword evidence="3" id="KW-1185">Reference proteome</keyword>
<dbReference type="GO" id="GO:0070492">
    <property type="term" value="F:oligosaccharide binding"/>
    <property type="evidence" value="ECO:0007669"/>
    <property type="project" value="TreeGrafter"/>
</dbReference>
<dbReference type="Proteomes" id="UP000541426">
    <property type="component" value="Unassembled WGS sequence"/>
</dbReference>
<dbReference type="GO" id="GO:0046871">
    <property type="term" value="F:N-acetylgalactosamine binding"/>
    <property type="evidence" value="ECO:0007669"/>
    <property type="project" value="TreeGrafter"/>
</dbReference>
<dbReference type="GO" id="GO:0098636">
    <property type="term" value="C:protein complex involved in cell adhesion"/>
    <property type="evidence" value="ECO:0007669"/>
    <property type="project" value="TreeGrafter"/>
</dbReference>
<dbReference type="GO" id="GO:0098609">
    <property type="term" value="P:cell-cell adhesion"/>
    <property type="evidence" value="ECO:0007669"/>
    <property type="project" value="TreeGrafter"/>
</dbReference>
<evidence type="ECO:0000259" key="1">
    <source>
        <dbReference type="Pfam" id="PF09458"/>
    </source>
</evidence>
<dbReference type="AlphaFoldDB" id="A0A7W6DK83"/>
<proteinExistence type="predicted"/>
<sequence length="117" mass="13403">MRKFHAATMGVDQGNEDIFADFLDGGEMWTGEGTRERRKPIVFSEQFRSRPVVQVGLSMWDMDNCANLRADVAADKVTERGFELVFRTWADTKVARIRMNWLAIGEVASEDDWDLDV</sequence>
<organism evidence="2 3">
    <name type="scientific">Sagittula marina</name>
    <dbReference type="NCBI Taxonomy" id="943940"/>
    <lineage>
        <taxon>Bacteria</taxon>
        <taxon>Pseudomonadati</taxon>
        <taxon>Pseudomonadota</taxon>
        <taxon>Alphaproteobacteria</taxon>
        <taxon>Rhodobacterales</taxon>
        <taxon>Roseobacteraceae</taxon>
        <taxon>Sagittula</taxon>
    </lineage>
</organism>
<reference evidence="2 3" key="1">
    <citation type="submission" date="2020-08" db="EMBL/GenBank/DDBJ databases">
        <title>Genomic Encyclopedia of Type Strains, Phase IV (KMG-IV): sequencing the most valuable type-strain genomes for metagenomic binning, comparative biology and taxonomic classification.</title>
        <authorList>
            <person name="Goeker M."/>
        </authorList>
    </citation>
    <scope>NUCLEOTIDE SEQUENCE [LARGE SCALE GENOMIC DNA]</scope>
    <source>
        <strain evidence="2 3">DSM 102235</strain>
    </source>
</reference>